<comment type="similarity">
    <text evidence="4">Belongs to the alanine racemase family.</text>
</comment>
<organism evidence="6 7">
    <name type="scientific">Flavonifractor hominis</name>
    <dbReference type="NCBI Taxonomy" id="3133178"/>
    <lineage>
        <taxon>Bacteria</taxon>
        <taxon>Bacillati</taxon>
        <taxon>Bacillota</taxon>
        <taxon>Clostridia</taxon>
        <taxon>Eubacteriales</taxon>
        <taxon>Oscillospiraceae</taxon>
        <taxon>Flavonifractor</taxon>
    </lineage>
</organism>
<dbReference type="Gene3D" id="3.20.20.10">
    <property type="entry name" value="Alanine racemase"/>
    <property type="match status" value="1"/>
</dbReference>
<comment type="function">
    <text evidence="4">Catalyzes the interconversion of L-alanine and D-alanine. May also act on other amino acids.</text>
</comment>
<sequence>MKQLETRTWAEINLSHLEENYRALRALLPDGCRFLGVVKADAYGHGAVPVARRLEQLGAEYLAVACLDEALELRRAGIRTPILILGYTPASCASELLANDLTQTVYDEQTAQALSEAATAAGKRLLVHVKADTGMSRLGWLCTEQELEHTADTMAAICALPGLDVEGIYTHFANADGDEAYTMLQFTRFLDLLAALEERDVHFRIRHCAASAAVLNYPCTYLDMVRPGVALYGHYPDPSCMGLEGLQLKPVMTLKTRVASVKTVPAGTAVSYGCTHVLERETKLAALTIGYADGLPRVCSDRLEVLIHGRRVPVVGRICMDMCMADVTGLEVCPGDEVEVFGSGLPVEEAAELAGTIQYELLCSVSPRVHREYLG</sequence>
<feature type="binding site" evidence="4">
    <location>
        <position position="320"/>
    </location>
    <ligand>
        <name>substrate</name>
    </ligand>
</feature>
<dbReference type="Proteomes" id="UP001440599">
    <property type="component" value="Unassembled WGS sequence"/>
</dbReference>
<comment type="caution">
    <text evidence="6">The sequence shown here is derived from an EMBL/GenBank/DDBJ whole genome shotgun (WGS) entry which is preliminary data.</text>
</comment>
<gene>
    <name evidence="6" type="primary">alr</name>
    <name evidence="6" type="ORF">WMO45_04295</name>
</gene>
<dbReference type="SUPFAM" id="SSF50621">
    <property type="entry name" value="Alanine racemase C-terminal domain-like"/>
    <property type="match status" value="1"/>
</dbReference>
<comment type="pathway">
    <text evidence="4">Amino-acid biosynthesis; D-alanine biosynthesis; D-alanine from L-alanine: step 1/1.</text>
</comment>
<dbReference type="InterPro" id="IPR000821">
    <property type="entry name" value="Ala_racemase"/>
</dbReference>
<name>A0ABV1EMB5_9FIRM</name>
<proteinExistence type="inferred from homology"/>
<dbReference type="InterPro" id="IPR011079">
    <property type="entry name" value="Ala_racemase_C"/>
</dbReference>
<dbReference type="InterPro" id="IPR009006">
    <property type="entry name" value="Ala_racemase/Decarboxylase_C"/>
</dbReference>
<feature type="active site" description="Proton acceptor; specific for D-alanine" evidence="4">
    <location>
        <position position="39"/>
    </location>
</feature>
<dbReference type="InterPro" id="IPR029066">
    <property type="entry name" value="PLP-binding_barrel"/>
</dbReference>
<dbReference type="CDD" id="cd00430">
    <property type="entry name" value="PLPDE_III_AR"/>
    <property type="match status" value="1"/>
</dbReference>
<feature type="modified residue" description="N6-(pyridoxal phosphate)lysine" evidence="4">
    <location>
        <position position="39"/>
    </location>
</feature>
<dbReference type="GO" id="GO:0008784">
    <property type="term" value="F:alanine racemase activity"/>
    <property type="evidence" value="ECO:0007669"/>
    <property type="project" value="UniProtKB-EC"/>
</dbReference>
<comment type="cofactor">
    <cofactor evidence="1 4">
        <name>pyridoxal 5'-phosphate</name>
        <dbReference type="ChEBI" id="CHEBI:597326"/>
    </cofactor>
</comment>
<keyword evidence="7" id="KW-1185">Reference proteome</keyword>
<dbReference type="PRINTS" id="PR00992">
    <property type="entry name" value="ALARACEMASE"/>
</dbReference>
<evidence type="ECO:0000259" key="5">
    <source>
        <dbReference type="SMART" id="SM01005"/>
    </source>
</evidence>
<dbReference type="PROSITE" id="PS00395">
    <property type="entry name" value="ALANINE_RACEMASE"/>
    <property type="match status" value="1"/>
</dbReference>
<dbReference type="EMBL" id="JBBMFT010000001">
    <property type="protein sequence ID" value="MEQ2455732.1"/>
    <property type="molecule type" value="Genomic_DNA"/>
</dbReference>
<evidence type="ECO:0000256" key="3">
    <source>
        <dbReference type="ARBA" id="ARBA00023235"/>
    </source>
</evidence>
<dbReference type="HAMAP" id="MF_01201">
    <property type="entry name" value="Ala_racemase"/>
    <property type="match status" value="1"/>
</dbReference>
<dbReference type="InterPro" id="IPR020622">
    <property type="entry name" value="Ala_racemase_pyridoxalP-BS"/>
</dbReference>
<keyword evidence="2 4" id="KW-0663">Pyridoxal phosphate</keyword>
<dbReference type="Pfam" id="PF00842">
    <property type="entry name" value="Ala_racemase_C"/>
    <property type="match status" value="1"/>
</dbReference>
<reference evidence="6 7" key="1">
    <citation type="submission" date="2024-03" db="EMBL/GenBank/DDBJ databases">
        <title>Human intestinal bacterial collection.</title>
        <authorList>
            <person name="Pauvert C."/>
            <person name="Hitch T.C.A."/>
            <person name="Clavel T."/>
        </authorList>
    </citation>
    <scope>NUCLEOTIDE SEQUENCE [LARGE SCALE GENOMIC DNA]</scope>
    <source>
        <strain evidence="6 7">CLA-AP-H34</strain>
    </source>
</reference>
<feature type="binding site" evidence="4">
    <location>
        <position position="137"/>
    </location>
    <ligand>
        <name>substrate</name>
    </ligand>
</feature>
<keyword evidence="3 4" id="KW-0413">Isomerase</keyword>
<evidence type="ECO:0000256" key="1">
    <source>
        <dbReference type="ARBA" id="ARBA00001933"/>
    </source>
</evidence>
<feature type="active site" description="Proton acceptor; specific for L-alanine" evidence="4">
    <location>
        <position position="272"/>
    </location>
</feature>
<dbReference type="NCBIfam" id="TIGR00492">
    <property type="entry name" value="alr"/>
    <property type="match status" value="1"/>
</dbReference>
<dbReference type="PANTHER" id="PTHR30511:SF0">
    <property type="entry name" value="ALANINE RACEMASE, CATABOLIC-RELATED"/>
    <property type="match status" value="1"/>
</dbReference>
<dbReference type="RefSeq" id="WP_349139318.1">
    <property type="nucleotide sequence ID" value="NZ_JBBMFT010000001.1"/>
</dbReference>
<evidence type="ECO:0000256" key="2">
    <source>
        <dbReference type="ARBA" id="ARBA00022898"/>
    </source>
</evidence>
<evidence type="ECO:0000256" key="4">
    <source>
        <dbReference type="HAMAP-Rule" id="MF_01201"/>
    </source>
</evidence>
<dbReference type="Pfam" id="PF01168">
    <property type="entry name" value="Ala_racemase_N"/>
    <property type="match status" value="1"/>
</dbReference>
<accession>A0ABV1EMB5</accession>
<evidence type="ECO:0000313" key="7">
    <source>
        <dbReference type="Proteomes" id="UP001440599"/>
    </source>
</evidence>
<comment type="catalytic activity">
    <reaction evidence="4">
        <text>L-alanine = D-alanine</text>
        <dbReference type="Rhea" id="RHEA:20249"/>
        <dbReference type="ChEBI" id="CHEBI:57416"/>
        <dbReference type="ChEBI" id="CHEBI:57972"/>
        <dbReference type="EC" id="5.1.1.1"/>
    </reaction>
</comment>
<evidence type="ECO:0000313" key="6">
    <source>
        <dbReference type="EMBL" id="MEQ2455732.1"/>
    </source>
</evidence>
<dbReference type="Gene3D" id="2.40.37.10">
    <property type="entry name" value="Lyase, Ornithine Decarboxylase, Chain A, domain 1"/>
    <property type="match status" value="1"/>
</dbReference>
<dbReference type="PANTHER" id="PTHR30511">
    <property type="entry name" value="ALANINE RACEMASE"/>
    <property type="match status" value="1"/>
</dbReference>
<dbReference type="EC" id="5.1.1.1" evidence="4"/>
<feature type="domain" description="Alanine racemase C-terminal" evidence="5">
    <location>
        <begin position="251"/>
        <end position="374"/>
    </location>
</feature>
<protein>
    <recommendedName>
        <fullName evidence="4">Alanine racemase</fullName>
        <ecNumber evidence="4">5.1.1.1</ecNumber>
    </recommendedName>
</protein>
<dbReference type="SUPFAM" id="SSF51419">
    <property type="entry name" value="PLP-binding barrel"/>
    <property type="match status" value="1"/>
</dbReference>
<dbReference type="SMART" id="SM01005">
    <property type="entry name" value="Ala_racemase_C"/>
    <property type="match status" value="1"/>
</dbReference>
<dbReference type="InterPro" id="IPR001608">
    <property type="entry name" value="Ala_racemase_N"/>
</dbReference>